<evidence type="ECO:0000313" key="2">
    <source>
        <dbReference type="EMBL" id="KAG7327310.1"/>
    </source>
</evidence>
<dbReference type="AlphaFoldDB" id="A0A9D3NRQ0"/>
<keyword evidence="3" id="KW-1185">Reference proteome</keyword>
<evidence type="ECO:0000256" key="1">
    <source>
        <dbReference type="SAM" id="MobiDB-lite"/>
    </source>
</evidence>
<name>A0A9D3NRQ0_9TELE</name>
<reference evidence="2 3" key="1">
    <citation type="submission" date="2021-06" db="EMBL/GenBank/DDBJ databases">
        <title>Chromosome-level genome assembly of the red-tail catfish (Hemibagrus wyckioides).</title>
        <authorList>
            <person name="Shao F."/>
        </authorList>
    </citation>
    <scope>NUCLEOTIDE SEQUENCE [LARGE SCALE GENOMIC DNA]</scope>
    <source>
        <strain evidence="2">EC202008001</strain>
        <tissue evidence="2">Blood</tissue>
    </source>
</reference>
<comment type="caution">
    <text evidence="2">The sequence shown here is derived from an EMBL/GenBank/DDBJ whole genome shotgun (WGS) entry which is preliminary data.</text>
</comment>
<dbReference type="EMBL" id="JAHKSW010000010">
    <property type="protein sequence ID" value="KAG7327310.1"/>
    <property type="molecule type" value="Genomic_DNA"/>
</dbReference>
<organism evidence="2 3">
    <name type="scientific">Hemibagrus wyckioides</name>
    <dbReference type="NCBI Taxonomy" id="337641"/>
    <lineage>
        <taxon>Eukaryota</taxon>
        <taxon>Metazoa</taxon>
        <taxon>Chordata</taxon>
        <taxon>Craniata</taxon>
        <taxon>Vertebrata</taxon>
        <taxon>Euteleostomi</taxon>
        <taxon>Actinopterygii</taxon>
        <taxon>Neopterygii</taxon>
        <taxon>Teleostei</taxon>
        <taxon>Ostariophysi</taxon>
        <taxon>Siluriformes</taxon>
        <taxon>Bagridae</taxon>
        <taxon>Hemibagrus</taxon>
    </lineage>
</organism>
<accession>A0A9D3NRQ0</accession>
<dbReference type="OrthoDB" id="10487349at2759"/>
<proteinExistence type="predicted"/>
<feature type="region of interest" description="Disordered" evidence="1">
    <location>
        <begin position="1"/>
        <end position="23"/>
    </location>
</feature>
<protein>
    <submittedName>
        <fullName evidence="2">Uncharacterized protein</fullName>
    </submittedName>
</protein>
<feature type="region of interest" description="Disordered" evidence="1">
    <location>
        <begin position="40"/>
        <end position="79"/>
    </location>
</feature>
<sequence length="134" mass="14762">MAGNGRGPVGVPQAQGMLGTPDCGRRRLCRRSECARCSVSPQQRKEDIVLREMRHRPGAGSAPGPPLPSESPSNARLEKDNRGKCFRVLGWLMNMEPLLGLREENTSAPTPFSMYLTFSPQQSRILKLPGFVKT</sequence>
<evidence type="ECO:0000313" key="3">
    <source>
        <dbReference type="Proteomes" id="UP000824219"/>
    </source>
</evidence>
<feature type="compositionally biased region" description="Basic and acidic residues" evidence="1">
    <location>
        <begin position="43"/>
        <end position="52"/>
    </location>
</feature>
<gene>
    <name evidence="2" type="ORF">KOW79_008916</name>
</gene>
<dbReference type="Proteomes" id="UP000824219">
    <property type="component" value="Linkage Group LG10"/>
</dbReference>